<gene>
    <name evidence="2" type="ORF">ILEXP_LOCUS41855</name>
</gene>
<dbReference type="EMBL" id="CAUOFW020005946">
    <property type="protein sequence ID" value="CAK9172212.1"/>
    <property type="molecule type" value="Genomic_DNA"/>
</dbReference>
<feature type="compositionally biased region" description="Pro residues" evidence="1">
    <location>
        <begin position="86"/>
        <end position="96"/>
    </location>
</feature>
<dbReference type="AlphaFoldDB" id="A0ABC8TVW9"/>
<sequence length="260" mass="29834">MKIFFLLQQSIMTKKYRPKVDTSEKMKRKESCNEGGPSKKKKCNHPPFVDPSSVVNLTSTNPIDPFVDPTSTNPVDPSFNTSSSPNPNPNPIPIQPNPTSSSNEDIYFFNDDCKHRYDNCFYNRPLLLERGVVLDELKDVGLDVIFAFHRWNYSVHIKKMDKAYNTLLKIFYSNLHDIDKINHKFKSLVRKVSFEVTPDLVSKILGVHRPFLHDDTLSYPFNNSKHIHKLEDVYTEIEGIPNNFSESVTDPSFFSATADS</sequence>
<keyword evidence="3" id="KW-1185">Reference proteome</keyword>
<feature type="compositionally biased region" description="Basic and acidic residues" evidence="1">
    <location>
        <begin position="18"/>
        <end position="32"/>
    </location>
</feature>
<dbReference type="Proteomes" id="UP001642360">
    <property type="component" value="Unassembled WGS sequence"/>
</dbReference>
<organism evidence="2 3">
    <name type="scientific">Ilex paraguariensis</name>
    <name type="common">yerba mate</name>
    <dbReference type="NCBI Taxonomy" id="185542"/>
    <lineage>
        <taxon>Eukaryota</taxon>
        <taxon>Viridiplantae</taxon>
        <taxon>Streptophyta</taxon>
        <taxon>Embryophyta</taxon>
        <taxon>Tracheophyta</taxon>
        <taxon>Spermatophyta</taxon>
        <taxon>Magnoliopsida</taxon>
        <taxon>eudicotyledons</taxon>
        <taxon>Gunneridae</taxon>
        <taxon>Pentapetalae</taxon>
        <taxon>asterids</taxon>
        <taxon>campanulids</taxon>
        <taxon>Aquifoliales</taxon>
        <taxon>Aquifoliaceae</taxon>
        <taxon>Ilex</taxon>
    </lineage>
</organism>
<protein>
    <submittedName>
        <fullName evidence="2">Uncharacterized protein</fullName>
    </submittedName>
</protein>
<comment type="caution">
    <text evidence="2">The sequence shown here is derived from an EMBL/GenBank/DDBJ whole genome shotgun (WGS) entry which is preliminary data.</text>
</comment>
<feature type="region of interest" description="Disordered" evidence="1">
    <location>
        <begin position="60"/>
        <end position="100"/>
    </location>
</feature>
<evidence type="ECO:0000313" key="2">
    <source>
        <dbReference type="EMBL" id="CAK9172212.1"/>
    </source>
</evidence>
<evidence type="ECO:0000313" key="3">
    <source>
        <dbReference type="Proteomes" id="UP001642360"/>
    </source>
</evidence>
<proteinExistence type="predicted"/>
<reference evidence="2 3" key="1">
    <citation type="submission" date="2024-02" db="EMBL/GenBank/DDBJ databases">
        <authorList>
            <person name="Vignale AGUSTIN F."/>
            <person name="Sosa J E."/>
            <person name="Modenutti C."/>
        </authorList>
    </citation>
    <scope>NUCLEOTIDE SEQUENCE [LARGE SCALE GENOMIC DNA]</scope>
</reference>
<accession>A0ABC8TVW9</accession>
<feature type="region of interest" description="Disordered" evidence="1">
    <location>
        <begin position="16"/>
        <end position="48"/>
    </location>
</feature>
<name>A0ABC8TVW9_9AQUA</name>
<evidence type="ECO:0000256" key="1">
    <source>
        <dbReference type="SAM" id="MobiDB-lite"/>
    </source>
</evidence>